<organism evidence="1 2">
    <name type="scientific">Hericium alpestre</name>
    <dbReference type="NCBI Taxonomy" id="135208"/>
    <lineage>
        <taxon>Eukaryota</taxon>
        <taxon>Fungi</taxon>
        <taxon>Dikarya</taxon>
        <taxon>Basidiomycota</taxon>
        <taxon>Agaricomycotina</taxon>
        <taxon>Agaricomycetes</taxon>
        <taxon>Russulales</taxon>
        <taxon>Hericiaceae</taxon>
        <taxon>Hericium</taxon>
    </lineage>
</organism>
<keyword evidence="2" id="KW-1185">Reference proteome</keyword>
<evidence type="ECO:0000313" key="1">
    <source>
        <dbReference type="EMBL" id="TFY73896.1"/>
    </source>
</evidence>
<protein>
    <submittedName>
        <fullName evidence="1">Uncharacterized protein</fullName>
    </submittedName>
</protein>
<proteinExistence type="predicted"/>
<gene>
    <name evidence="1" type="ORF">EWM64_g10116</name>
</gene>
<dbReference type="EMBL" id="SFCI01002448">
    <property type="protein sequence ID" value="TFY73896.1"/>
    <property type="molecule type" value="Genomic_DNA"/>
</dbReference>
<reference evidence="1 2" key="1">
    <citation type="submission" date="2019-02" db="EMBL/GenBank/DDBJ databases">
        <title>Genome sequencing of the rare red list fungi Hericium alpestre (H. flagellum).</title>
        <authorList>
            <person name="Buettner E."/>
            <person name="Kellner H."/>
        </authorList>
    </citation>
    <scope>NUCLEOTIDE SEQUENCE [LARGE SCALE GENOMIC DNA]</scope>
    <source>
        <strain evidence="1 2">DSM 108284</strain>
    </source>
</reference>
<name>A0A4Y9ZGJ7_9AGAM</name>
<dbReference type="Proteomes" id="UP000298061">
    <property type="component" value="Unassembled WGS sequence"/>
</dbReference>
<accession>A0A4Y9ZGJ7</accession>
<sequence>MFWNDPQKGIKVEHDRHWQAMLPSTTRVPPAFTKTIAAEMLDHESPEVKAQVEVFRDSYNMSPVTMLDVDQARLELVQGAIDALPQTLDCIASSIE</sequence>
<dbReference type="AlphaFoldDB" id="A0A4Y9ZGJ7"/>
<comment type="caution">
    <text evidence="1">The sequence shown here is derived from an EMBL/GenBank/DDBJ whole genome shotgun (WGS) entry which is preliminary data.</text>
</comment>
<evidence type="ECO:0000313" key="2">
    <source>
        <dbReference type="Proteomes" id="UP000298061"/>
    </source>
</evidence>